<dbReference type="SUPFAM" id="SSF51905">
    <property type="entry name" value="FAD/NAD(P)-binding domain"/>
    <property type="match status" value="1"/>
</dbReference>
<evidence type="ECO:0000256" key="1">
    <source>
        <dbReference type="ARBA" id="ARBA00001974"/>
    </source>
</evidence>
<dbReference type="Gene3D" id="3.50.50.60">
    <property type="entry name" value="FAD/NAD(P)-binding domain"/>
    <property type="match status" value="1"/>
</dbReference>
<dbReference type="EMBL" id="CBMI010004989">
    <property type="protein sequence ID" value="CEG05717.1"/>
    <property type="molecule type" value="Genomic_DNA"/>
</dbReference>
<evidence type="ECO:0000256" key="6">
    <source>
        <dbReference type="SAM" id="MobiDB-lite"/>
    </source>
</evidence>
<feature type="compositionally biased region" description="Basic and acidic residues" evidence="6">
    <location>
        <begin position="744"/>
        <end position="765"/>
    </location>
</feature>
<reference evidence="8" key="1">
    <citation type="submission" date="2013-05" db="EMBL/GenBank/DDBJ databases">
        <title>Draft genome sequences of six wheat associated Fusarium spp. isolates.</title>
        <authorList>
            <person name="Moolhuijzen P.M."/>
            <person name="Manners J.M."/>
            <person name="Wilcox S."/>
            <person name="Bellgard M.I."/>
            <person name="Gardiner D.M."/>
        </authorList>
    </citation>
    <scope>NUCLEOTIDE SEQUENCE</scope>
    <source>
        <strain evidence="8">CS3069</strain>
    </source>
</reference>
<keyword evidence="5" id="KW-0560">Oxidoreductase</keyword>
<evidence type="ECO:0000313" key="8">
    <source>
        <dbReference type="EMBL" id="CEG05717.1"/>
    </source>
</evidence>
<gene>
    <name evidence="8" type="ORF">BN850_0136630</name>
</gene>
<evidence type="ECO:0000256" key="4">
    <source>
        <dbReference type="ARBA" id="ARBA00022827"/>
    </source>
</evidence>
<proteinExistence type="inferred from homology"/>
<dbReference type="GO" id="GO:0050660">
    <property type="term" value="F:flavin adenine dinucleotide binding"/>
    <property type="evidence" value="ECO:0007669"/>
    <property type="project" value="InterPro"/>
</dbReference>
<comment type="caution">
    <text evidence="8">The sequence shown here is derived from an EMBL/GenBank/DDBJ whole genome shotgun (WGS) entry which is preliminary data.</text>
</comment>
<feature type="region of interest" description="Disordered" evidence="6">
    <location>
        <begin position="738"/>
        <end position="765"/>
    </location>
</feature>
<dbReference type="Pfam" id="PF01266">
    <property type="entry name" value="DAO"/>
    <property type="match status" value="1"/>
</dbReference>
<name>A0A090ML06_9HYPO</name>
<dbReference type="AlphaFoldDB" id="A0A090ML06"/>
<comment type="cofactor">
    <cofactor evidence="1">
        <name>FAD</name>
        <dbReference type="ChEBI" id="CHEBI:57692"/>
    </cofactor>
</comment>
<comment type="similarity">
    <text evidence="2">Belongs to the MSOX/MTOX family.</text>
</comment>
<sequence length="765" mass="85252">MSVSKSEPILIVGGGAFGLSTVVHLLKAGYNDITVLDKDDDIPSRWSAANDLNKIVRAEYEDPLYQDLTVKAIRAWQTPLFAPHFHQVGFVHCVSGNAPKEAHDTLNRFRAAAERDPRLKPYLTPLNSQKDIAEAAWQYNESSFPGWTGYFNKFDGYANSGSALRSIYQATKAQGVKFILGTAGVVSEIVYENTSSGRKAKGVKTTGGLFYPSKFVIISVGAAGARLIPEIGKQLVAKSWSVAHLHLTDDETAALRGIPVTYARDLGFFFEPDPKTNLLKLCPMGGGFINTDPNTGVSHAPTNLKQSAFLPEDDDKQLRELVRQTLPQFADRPFVKKTLCWFADTVGSDFIIDYVPDTSSSVLFLSGDSGHGFKFFPIFGEWVKNLLESDKGEQPVARWRWKNPKTDEKQGDWGGAIMDIAPINLYPGAAKAFTASLADLRKEFHWQNDTMSKVLDRIQNGFIAIQNNMAPNLADHVAEQTLWYLDELSPAAVDDIGDCLLYKRLSKRTPASASINYPDWFYLSSDAVFYPAGMDCRTEQATFCQSFAQYQEESHSKNTNESEQQKLDTERTATIDPATAEKVTPYQALKIYTAWNFIPVSRKSKAVQPSLNITKTLEQEEEADSASFQRRVVQAVQKELAAQRRSFDNQIACLDKDLTALREEQQITKREHENTKTALAKVTNDLDSLGQIHNKTVEEFANRMGQLEQELAQQKTACKAGLLKQLDYLQELAKVIAGVEDSSSSDKRKRDSAQEGRDDSKRQCN</sequence>
<organism evidence="8">
    <name type="scientific">Fusarium clavum</name>
    <dbReference type="NCBI Taxonomy" id="2594811"/>
    <lineage>
        <taxon>Eukaryota</taxon>
        <taxon>Fungi</taxon>
        <taxon>Dikarya</taxon>
        <taxon>Ascomycota</taxon>
        <taxon>Pezizomycotina</taxon>
        <taxon>Sordariomycetes</taxon>
        <taxon>Hypocreomycetidae</taxon>
        <taxon>Hypocreales</taxon>
        <taxon>Nectriaceae</taxon>
        <taxon>Fusarium</taxon>
        <taxon>Fusarium incarnatum-equiseti species complex</taxon>
    </lineage>
</organism>
<dbReference type="InterPro" id="IPR006076">
    <property type="entry name" value="FAD-dep_OxRdtase"/>
</dbReference>
<evidence type="ECO:0000259" key="7">
    <source>
        <dbReference type="Pfam" id="PF01266"/>
    </source>
</evidence>
<evidence type="ECO:0000256" key="3">
    <source>
        <dbReference type="ARBA" id="ARBA00022630"/>
    </source>
</evidence>
<feature type="domain" description="FAD dependent oxidoreductase" evidence="7">
    <location>
        <begin position="9"/>
        <end position="384"/>
    </location>
</feature>
<protein>
    <submittedName>
        <fullName evidence="8">WGS project CBMI000000000 data, contig CS3069_c004994</fullName>
    </submittedName>
</protein>
<dbReference type="PANTHER" id="PTHR10961:SF26">
    <property type="entry name" value="L-SACCHAROPINE OXIDASE"/>
    <property type="match status" value="1"/>
</dbReference>
<dbReference type="InterPro" id="IPR036188">
    <property type="entry name" value="FAD/NAD-bd_sf"/>
</dbReference>
<dbReference type="InterPro" id="IPR045170">
    <property type="entry name" value="MTOX"/>
</dbReference>
<dbReference type="Gene3D" id="3.30.9.10">
    <property type="entry name" value="D-Amino Acid Oxidase, subunit A, domain 2"/>
    <property type="match status" value="1"/>
</dbReference>
<keyword evidence="4" id="KW-0274">FAD</keyword>
<accession>A0A090ML06</accession>
<dbReference type="GO" id="GO:0008115">
    <property type="term" value="F:sarcosine oxidase activity"/>
    <property type="evidence" value="ECO:0007669"/>
    <property type="project" value="TreeGrafter"/>
</dbReference>
<keyword evidence="3" id="KW-0285">Flavoprotein</keyword>
<dbReference type="PANTHER" id="PTHR10961">
    <property type="entry name" value="PEROXISOMAL SARCOSINE OXIDASE"/>
    <property type="match status" value="1"/>
</dbReference>
<evidence type="ECO:0000256" key="2">
    <source>
        <dbReference type="ARBA" id="ARBA00010989"/>
    </source>
</evidence>
<dbReference type="GO" id="GO:0051698">
    <property type="term" value="F:saccharopine oxidase activity"/>
    <property type="evidence" value="ECO:0007669"/>
    <property type="project" value="TreeGrafter"/>
</dbReference>
<evidence type="ECO:0000256" key="5">
    <source>
        <dbReference type="ARBA" id="ARBA00023002"/>
    </source>
</evidence>